<feature type="region of interest" description="Disordered" evidence="1">
    <location>
        <begin position="1"/>
        <end position="39"/>
    </location>
</feature>
<organism evidence="2 3">
    <name type="scientific">Steinernema glaseri</name>
    <dbReference type="NCBI Taxonomy" id="37863"/>
    <lineage>
        <taxon>Eukaryota</taxon>
        <taxon>Metazoa</taxon>
        <taxon>Ecdysozoa</taxon>
        <taxon>Nematoda</taxon>
        <taxon>Chromadorea</taxon>
        <taxon>Rhabditida</taxon>
        <taxon>Tylenchina</taxon>
        <taxon>Panagrolaimomorpha</taxon>
        <taxon>Strongyloidoidea</taxon>
        <taxon>Steinernematidae</taxon>
        <taxon>Steinernema</taxon>
    </lineage>
</organism>
<sequence length="67" mass="7202">MLRDRSGPRRSRASRAPSDLPGAYTSSPLCSFSRSDPSDLSSCLLAGNYGQWIDLRGPAATTRRTAS</sequence>
<evidence type="ECO:0000313" key="2">
    <source>
        <dbReference type="Proteomes" id="UP000095287"/>
    </source>
</evidence>
<accession>A0A1I7ZH30</accession>
<reference evidence="3" key="1">
    <citation type="submission" date="2016-11" db="UniProtKB">
        <authorList>
            <consortium name="WormBaseParasite"/>
        </authorList>
    </citation>
    <scope>IDENTIFICATION</scope>
</reference>
<evidence type="ECO:0000313" key="3">
    <source>
        <dbReference type="WBParaSite" id="L893_g26322.t1"/>
    </source>
</evidence>
<keyword evidence="2" id="KW-1185">Reference proteome</keyword>
<protein>
    <submittedName>
        <fullName evidence="3">Uncharacterized protein</fullName>
    </submittedName>
</protein>
<feature type="compositionally biased region" description="Low complexity" evidence="1">
    <location>
        <begin position="30"/>
        <end position="39"/>
    </location>
</feature>
<proteinExistence type="predicted"/>
<name>A0A1I7ZH30_9BILA</name>
<dbReference type="Proteomes" id="UP000095287">
    <property type="component" value="Unplaced"/>
</dbReference>
<evidence type="ECO:0000256" key="1">
    <source>
        <dbReference type="SAM" id="MobiDB-lite"/>
    </source>
</evidence>
<dbReference type="AlphaFoldDB" id="A0A1I7ZH30"/>
<dbReference type="WBParaSite" id="L893_g26322.t1">
    <property type="protein sequence ID" value="L893_g26322.t1"/>
    <property type="gene ID" value="L893_g26322"/>
</dbReference>